<accession>A0A8J2BJY9</accession>
<name>A0A8J2BJY9_9BACT</name>
<dbReference type="EMBL" id="CAJNOB010000034">
    <property type="protein sequence ID" value="CAF0701095.1"/>
    <property type="molecule type" value="Genomic_DNA"/>
</dbReference>
<evidence type="ECO:0000313" key="1">
    <source>
        <dbReference type="EMBL" id="CAF0701095.1"/>
    </source>
</evidence>
<reference evidence="1" key="1">
    <citation type="submission" date="2021-02" db="EMBL/GenBank/DDBJ databases">
        <authorList>
            <person name="Cremers G."/>
            <person name="Picone N."/>
        </authorList>
    </citation>
    <scope>NUCLEOTIDE SEQUENCE</scope>
    <source>
        <strain evidence="1">PQ17</strain>
    </source>
</reference>
<dbReference type="Proteomes" id="UP000663859">
    <property type="component" value="Unassembled WGS sequence"/>
</dbReference>
<comment type="caution">
    <text evidence="1">The sequence shown here is derived from an EMBL/GenBank/DDBJ whole genome shotgun (WGS) entry which is preliminary data.</text>
</comment>
<gene>
    <name evidence="1" type="ORF">MPNT_40135</name>
</gene>
<protein>
    <submittedName>
        <fullName evidence="1">Uncharacterized protein</fullName>
    </submittedName>
</protein>
<organism evidence="1 2">
    <name type="scientific">Candidatus Methylacidithermus pantelleriae</name>
    <dbReference type="NCBI Taxonomy" id="2744239"/>
    <lineage>
        <taxon>Bacteria</taxon>
        <taxon>Pseudomonadati</taxon>
        <taxon>Verrucomicrobiota</taxon>
        <taxon>Methylacidiphilae</taxon>
        <taxon>Methylacidiphilales</taxon>
        <taxon>Methylacidiphilaceae</taxon>
        <taxon>Candidatus Methylacidithermus</taxon>
    </lineage>
</organism>
<sequence length="51" mass="5707">MGKRRLILHSRLQICNGRLLPGRALEYILFEAQVAPCRATRTPVDCGRAAN</sequence>
<dbReference type="AlphaFoldDB" id="A0A8J2BJY9"/>
<keyword evidence="2" id="KW-1185">Reference proteome</keyword>
<proteinExistence type="predicted"/>
<evidence type="ECO:0000313" key="2">
    <source>
        <dbReference type="Proteomes" id="UP000663859"/>
    </source>
</evidence>